<dbReference type="EMBL" id="ABYI02000019">
    <property type="protein sequence ID" value="EEG74550.1"/>
    <property type="molecule type" value="Genomic_DNA"/>
</dbReference>
<dbReference type="STRING" id="553973.CLOHYLEM_05212"/>
<gene>
    <name evidence="1" type="ORF">CLOHYLEM_05212</name>
</gene>
<evidence type="ECO:0000313" key="1">
    <source>
        <dbReference type="EMBL" id="EEG74550.1"/>
    </source>
</evidence>
<organism evidence="1 2">
    <name type="scientific">[Clostridium] hylemonae DSM 15053</name>
    <dbReference type="NCBI Taxonomy" id="553973"/>
    <lineage>
        <taxon>Bacteria</taxon>
        <taxon>Bacillati</taxon>
        <taxon>Bacillota</taxon>
        <taxon>Clostridia</taxon>
        <taxon>Lachnospirales</taxon>
        <taxon>Lachnospiraceae</taxon>
    </lineage>
</organism>
<reference evidence="1" key="2">
    <citation type="submission" date="2013-06" db="EMBL/GenBank/DDBJ databases">
        <title>Draft genome sequence of Clostridium hylemonae (DSM 15053).</title>
        <authorList>
            <person name="Sudarsanam P."/>
            <person name="Ley R."/>
            <person name="Guruge J."/>
            <person name="Turnbaugh P.J."/>
            <person name="Mahowald M."/>
            <person name="Liep D."/>
            <person name="Gordon J."/>
        </authorList>
    </citation>
    <scope>NUCLEOTIDE SEQUENCE</scope>
    <source>
        <strain evidence="1">DSM 15053</strain>
    </source>
</reference>
<accession>C0BZH2</accession>
<comment type="caution">
    <text evidence="1">The sequence shown here is derived from an EMBL/GenBank/DDBJ whole genome shotgun (WGS) entry which is preliminary data.</text>
</comment>
<evidence type="ECO:0000313" key="2">
    <source>
        <dbReference type="Proteomes" id="UP000004893"/>
    </source>
</evidence>
<proteinExistence type="predicted"/>
<protein>
    <submittedName>
        <fullName evidence="1">Uncharacterized protein</fullName>
    </submittedName>
</protein>
<keyword evidence="2" id="KW-1185">Reference proteome</keyword>
<sequence length="41" mass="4956">MKTYPGVCKVHELNRWRSISCCKFICRLRLFSRGEGTYIFR</sequence>
<name>C0BZH2_9FIRM</name>
<dbReference type="AlphaFoldDB" id="C0BZH2"/>
<dbReference type="Proteomes" id="UP000004893">
    <property type="component" value="Unassembled WGS sequence"/>
</dbReference>
<dbReference type="HOGENOM" id="CLU_3268028_0_0_9"/>
<reference evidence="1" key="1">
    <citation type="submission" date="2009-02" db="EMBL/GenBank/DDBJ databases">
        <authorList>
            <person name="Fulton L."/>
            <person name="Clifton S."/>
            <person name="Fulton B."/>
            <person name="Xu J."/>
            <person name="Minx P."/>
            <person name="Pepin K.H."/>
            <person name="Johnson M."/>
            <person name="Bhonagiri V."/>
            <person name="Nash W.E."/>
            <person name="Mardis E.R."/>
            <person name="Wilson R.K."/>
        </authorList>
    </citation>
    <scope>NUCLEOTIDE SEQUENCE [LARGE SCALE GENOMIC DNA]</scope>
    <source>
        <strain evidence="1">DSM 15053</strain>
    </source>
</reference>